<dbReference type="GO" id="GO:0016747">
    <property type="term" value="F:acyltransferase activity, transferring groups other than amino-acyl groups"/>
    <property type="evidence" value="ECO:0007669"/>
    <property type="project" value="InterPro"/>
</dbReference>
<dbReference type="STRING" id="743788.S8FM87"/>
<dbReference type="HOGENOM" id="CLU_086106_1_1_1"/>
<dbReference type="PANTHER" id="PTHR42791">
    <property type="entry name" value="GNAT FAMILY ACETYLTRANSFERASE"/>
    <property type="match status" value="1"/>
</dbReference>
<evidence type="ECO:0000259" key="1">
    <source>
        <dbReference type="PROSITE" id="PS51186"/>
    </source>
</evidence>
<dbReference type="InParanoid" id="S8FM87"/>
<gene>
    <name evidence="2" type="ORF">FOMPIDRAFT_1050695</name>
</gene>
<dbReference type="SUPFAM" id="SSF55729">
    <property type="entry name" value="Acyl-CoA N-acyltransferases (Nat)"/>
    <property type="match status" value="1"/>
</dbReference>
<dbReference type="PANTHER" id="PTHR42791:SF1">
    <property type="entry name" value="N-ACETYLTRANSFERASE DOMAIN-CONTAINING PROTEIN"/>
    <property type="match status" value="1"/>
</dbReference>
<dbReference type="eggNOG" id="ENOG502RR34">
    <property type="taxonomic scope" value="Eukaryota"/>
</dbReference>
<dbReference type="EMBL" id="KE504157">
    <property type="protein sequence ID" value="EPS99419.1"/>
    <property type="molecule type" value="Genomic_DNA"/>
</dbReference>
<proteinExistence type="predicted"/>
<evidence type="ECO:0000313" key="2">
    <source>
        <dbReference type="EMBL" id="EPS99419.1"/>
    </source>
</evidence>
<organism evidence="2 3">
    <name type="scientific">Fomitopsis schrenkii</name>
    <name type="common">Brown rot fungus</name>
    <dbReference type="NCBI Taxonomy" id="2126942"/>
    <lineage>
        <taxon>Eukaryota</taxon>
        <taxon>Fungi</taxon>
        <taxon>Dikarya</taxon>
        <taxon>Basidiomycota</taxon>
        <taxon>Agaricomycotina</taxon>
        <taxon>Agaricomycetes</taxon>
        <taxon>Polyporales</taxon>
        <taxon>Fomitopsis</taxon>
    </lineage>
</organism>
<feature type="domain" description="N-acetyltransferase" evidence="1">
    <location>
        <begin position="10"/>
        <end position="226"/>
    </location>
</feature>
<dbReference type="InterPro" id="IPR016181">
    <property type="entry name" value="Acyl_CoA_acyltransferase"/>
</dbReference>
<evidence type="ECO:0000313" key="3">
    <source>
        <dbReference type="Proteomes" id="UP000015241"/>
    </source>
</evidence>
<dbReference type="InterPro" id="IPR052523">
    <property type="entry name" value="Trichothecene_AcTrans"/>
</dbReference>
<dbReference type="Proteomes" id="UP000015241">
    <property type="component" value="Unassembled WGS sequence"/>
</dbReference>
<dbReference type="CDD" id="cd04301">
    <property type="entry name" value="NAT_SF"/>
    <property type="match status" value="1"/>
</dbReference>
<name>S8FM87_FOMSC</name>
<keyword evidence="3" id="KW-1185">Reference proteome</keyword>
<dbReference type="Pfam" id="PF00583">
    <property type="entry name" value="Acetyltransf_1"/>
    <property type="match status" value="1"/>
</dbReference>
<dbReference type="Gene3D" id="3.40.630.30">
    <property type="match status" value="1"/>
</dbReference>
<dbReference type="InterPro" id="IPR000182">
    <property type="entry name" value="GNAT_dom"/>
</dbReference>
<sequence>MATGMLLPNIRIVEVKEPTDAMIEQAVEVTALVLKDDDSCFIWTGGKPELLPEFMSAIIRASWLCEGAGETYVALDEDGTLVGYSQWIPPGRDLWDSEDQRQLGYYDFMAKLSDEGKKYFEESLGNFFPKYLDEAFGMPQSQTKTHFCNLAMVRPECQKKGIATAMFKLAYDRAKQTGATLALSTGISHNVTVYEHIGMTLVGHRSWDSPWGEWRSWAFEWKTRAED</sequence>
<dbReference type="PROSITE" id="PS51186">
    <property type="entry name" value="GNAT"/>
    <property type="match status" value="1"/>
</dbReference>
<protein>
    <recommendedName>
        <fullName evidence="1">N-acetyltransferase domain-containing protein</fullName>
    </recommendedName>
</protein>
<accession>S8FM87</accession>
<dbReference type="OrthoDB" id="61113at2759"/>
<dbReference type="AlphaFoldDB" id="S8FM87"/>
<reference evidence="2 3" key="1">
    <citation type="journal article" date="2012" name="Science">
        <title>The Paleozoic origin of enzymatic lignin decomposition reconstructed from 31 fungal genomes.</title>
        <authorList>
            <person name="Floudas D."/>
            <person name="Binder M."/>
            <person name="Riley R."/>
            <person name="Barry K."/>
            <person name="Blanchette R.A."/>
            <person name="Henrissat B."/>
            <person name="Martinez A.T."/>
            <person name="Otillar R."/>
            <person name="Spatafora J.W."/>
            <person name="Yadav J.S."/>
            <person name="Aerts A."/>
            <person name="Benoit I."/>
            <person name="Boyd A."/>
            <person name="Carlson A."/>
            <person name="Copeland A."/>
            <person name="Coutinho P.M."/>
            <person name="de Vries R.P."/>
            <person name="Ferreira P."/>
            <person name="Findley K."/>
            <person name="Foster B."/>
            <person name="Gaskell J."/>
            <person name="Glotzer D."/>
            <person name="Gorecki P."/>
            <person name="Heitman J."/>
            <person name="Hesse C."/>
            <person name="Hori C."/>
            <person name="Igarashi K."/>
            <person name="Jurgens J.A."/>
            <person name="Kallen N."/>
            <person name="Kersten P."/>
            <person name="Kohler A."/>
            <person name="Kuees U."/>
            <person name="Kumar T.K.A."/>
            <person name="Kuo A."/>
            <person name="LaButti K."/>
            <person name="Larrondo L.F."/>
            <person name="Lindquist E."/>
            <person name="Ling A."/>
            <person name="Lombard V."/>
            <person name="Lucas S."/>
            <person name="Lundell T."/>
            <person name="Martin R."/>
            <person name="McLaughlin D.J."/>
            <person name="Morgenstern I."/>
            <person name="Morin E."/>
            <person name="Murat C."/>
            <person name="Nagy L.G."/>
            <person name="Nolan M."/>
            <person name="Ohm R.A."/>
            <person name="Patyshakuliyeva A."/>
            <person name="Rokas A."/>
            <person name="Ruiz-Duenas F.J."/>
            <person name="Sabat G."/>
            <person name="Salamov A."/>
            <person name="Samejima M."/>
            <person name="Schmutz J."/>
            <person name="Slot J.C."/>
            <person name="St John F."/>
            <person name="Stenlid J."/>
            <person name="Sun H."/>
            <person name="Sun S."/>
            <person name="Syed K."/>
            <person name="Tsang A."/>
            <person name="Wiebenga A."/>
            <person name="Young D."/>
            <person name="Pisabarro A."/>
            <person name="Eastwood D.C."/>
            <person name="Martin F."/>
            <person name="Cullen D."/>
            <person name="Grigoriev I.V."/>
            <person name="Hibbett D.S."/>
        </authorList>
    </citation>
    <scope>NUCLEOTIDE SEQUENCE</scope>
    <source>
        <strain evidence="3">FP-58527</strain>
    </source>
</reference>